<evidence type="ECO:0000313" key="3">
    <source>
        <dbReference type="Proteomes" id="UP000663419"/>
    </source>
</evidence>
<name>A0A8A1L5C9_AJEC8</name>
<dbReference type="Proteomes" id="UP000663419">
    <property type="component" value="Chromosome 1"/>
</dbReference>
<evidence type="ECO:0000256" key="1">
    <source>
        <dbReference type="SAM" id="MobiDB-lite"/>
    </source>
</evidence>
<dbReference type="VEuPathDB" id="FungiDB:I7I53_08961"/>
<accession>A0A8A1L5C9</accession>
<sequence>MNRKAGNPDAARKTWPSTVYHQMKHCLTQEALLGANSEMMYKKANISSERRKIPTTLKFPNPESSSPKARNTKYRYPRSINTIKAKSKPLALEPHVLQQNFGQKGGWHDCERWYNSHAVSCN</sequence>
<organism evidence="2 3">
    <name type="scientific">Ajellomyces capsulatus (strain H88)</name>
    <name type="common">Darling's disease fungus</name>
    <name type="synonym">Histoplasma capsulatum</name>
    <dbReference type="NCBI Taxonomy" id="544711"/>
    <lineage>
        <taxon>Eukaryota</taxon>
        <taxon>Fungi</taxon>
        <taxon>Dikarya</taxon>
        <taxon>Ascomycota</taxon>
        <taxon>Pezizomycotina</taxon>
        <taxon>Eurotiomycetes</taxon>
        <taxon>Eurotiomycetidae</taxon>
        <taxon>Onygenales</taxon>
        <taxon>Ajellomycetaceae</taxon>
        <taxon>Histoplasma</taxon>
    </lineage>
</organism>
<proteinExistence type="predicted"/>
<reference evidence="2" key="1">
    <citation type="submission" date="2021-01" db="EMBL/GenBank/DDBJ databases">
        <title>Chromosome-level genome assembly of a human fungal pathogen reveals clustering of transcriptionally co-regulated genes.</title>
        <authorList>
            <person name="Voorhies M."/>
            <person name="Cohen S."/>
            <person name="Shea T.P."/>
            <person name="Petrus S."/>
            <person name="Munoz J.F."/>
            <person name="Poplawski S."/>
            <person name="Goldman W.E."/>
            <person name="Michael T."/>
            <person name="Cuomo C.A."/>
            <person name="Sil A."/>
            <person name="Beyhan S."/>
        </authorList>
    </citation>
    <scope>NUCLEOTIDE SEQUENCE</scope>
    <source>
        <strain evidence="2">H88</strain>
    </source>
</reference>
<dbReference type="AlphaFoldDB" id="A0A8A1L5C9"/>
<dbReference type="EMBL" id="CP069102">
    <property type="protein sequence ID" value="QSS48830.1"/>
    <property type="molecule type" value="Genomic_DNA"/>
</dbReference>
<gene>
    <name evidence="2" type="ORF">I7I53_08961</name>
</gene>
<evidence type="ECO:0000313" key="2">
    <source>
        <dbReference type="EMBL" id="QSS48830.1"/>
    </source>
</evidence>
<feature type="region of interest" description="Disordered" evidence="1">
    <location>
        <begin position="52"/>
        <end position="77"/>
    </location>
</feature>
<protein>
    <submittedName>
        <fullName evidence="2">Uncharacterized protein</fullName>
    </submittedName>
</protein>